<dbReference type="InterPro" id="IPR011042">
    <property type="entry name" value="6-blade_b-propeller_TolB-like"/>
</dbReference>
<dbReference type="Proteomes" id="UP001205311">
    <property type="component" value="Unassembled WGS sequence"/>
</dbReference>
<proteinExistence type="inferred from homology"/>
<reference evidence="4 5" key="1">
    <citation type="submission" date="2022-06" db="EMBL/GenBank/DDBJ databases">
        <title>Genomic Encyclopedia of Archaeal and Bacterial Type Strains, Phase II (KMG-II): from individual species to whole genera.</title>
        <authorList>
            <person name="Goeker M."/>
        </authorList>
    </citation>
    <scope>NUCLEOTIDE SEQUENCE [LARGE SCALE GENOMIC DNA]</scope>
    <source>
        <strain evidence="4 5">DSM 40477</strain>
    </source>
</reference>
<comment type="similarity">
    <text evidence="1">Belongs to the SMP-30/CGR1 family.</text>
</comment>
<keyword evidence="2" id="KW-0378">Hydrolase</keyword>
<evidence type="ECO:0000313" key="4">
    <source>
        <dbReference type="EMBL" id="MCP2258890.1"/>
    </source>
</evidence>
<evidence type="ECO:0000256" key="2">
    <source>
        <dbReference type="ARBA" id="ARBA00022801"/>
    </source>
</evidence>
<organism evidence="4 5">
    <name type="scientific">Streptoalloteichus tenebrarius (strain ATCC 17920 / DSM 40477 / JCM 4838 / CBS 697.72 / NBRC 16177 / NCIMB 11028 / NRRL B-12390 / A12253. 1 / ISP 5477)</name>
    <name type="common">Streptomyces tenebrarius</name>
    <dbReference type="NCBI Taxonomy" id="1933"/>
    <lineage>
        <taxon>Bacteria</taxon>
        <taxon>Bacillati</taxon>
        <taxon>Actinomycetota</taxon>
        <taxon>Actinomycetes</taxon>
        <taxon>Pseudonocardiales</taxon>
        <taxon>Pseudonocardiaceae</taxon>
        <taxon>Streptoalloteichus</taxon>
    </lineage>
</organism>
<gene>
    <name evidence="4" type="ORF">LX15_002588</name>
</gene>
<keyword evidence="5" id="KW-1185">Reference proteome</keyword>
<name>A0ABT1HU08_STRSD</name>
<dbReference type="InterPro" id="IPR051262">
    <property type="entry name" value="SMP-30/CGR1_Lactonase"/>
</dbReference>
<evidence type="ECO:0000313" key="5">
    <source>
        <dbReference type="Proteomes" id="UP001205311"/>
    </source>
</evidence>
<dbReference type="PRINTS" id="PR01790">
    <property type="entry name" value="SMP30FAMILY"/>
</dbReference>
<protein>
    <submittedName>
        <fullName evidence="4">Gluconolactonase</fullName>
    </submittedName>
</protein>
<sequence>MRGPYEIHDERFLPCVHGDLAVERLWEGGRWLEGPVYFPAGRFLLFSDIPNDRLLRWDETTGAVGVFRSPSGHANGNTVDLQGRLVTCEQGNRRVTRTEHDGSVTVLADRYEGRRLNSPNDVVVRSDGSVWFTDPDYGIASDYEGHRAESEIGGCHLYRVDPDSGQVRIAADDFDRPNGLAFTRDERQLYVADTTAGHIRVLDLADGPAGPVAGSRVFAEPADGDVDGLRVDADGRVWAAVGDHLDCYDPDGSLLGRLRVPGRVANFVFGGPRGNRLFLCAGTALHSVLMSVNGARRTSS</sequence>
<evidence type="ECO:0000259" key="3">
    <source>
        <dbReference type="Pfam" id="PF08450"/>
    </source>
</evidence>
<dbReference type="PANTHER" id="PTHR47572">
    <property type="entry name" value="LIPOPROTEIN-RELATED"/>
    <property type="match status" value="1"/>
</dbReference>
<comment type="caution">
    <text evidence="4">The sequence shown here is derived from an EMBL/GenBank/DDBJ whole genome shotgun (WGS) entry which is preliminary data.</text>
</comment>
<feature type="domain" description="SMP-30/Gluconolactonase/LRE-like region" evidence="3">
    <location>
        <begin position="33"/>
        <end position="280"/>
    </location>
</feature>
<dbReference type="InterPro" id="IPR005511">
    <property type="entry name" value="SMP-30"/>
</dbReference>
<dbReference type="Gene3D" id="2.120.10.30">
    <property type="entry name" value="TolB, C-terminal domain"/>
    <property type="match status" value="1"/>
</dbReference>
<dbReference type="Pfam" id="PF08450">
    <property type="entry name" value="SGL"/>
    <property type="match status" value="1"/>
</dbReference>
<accession>A0ABT1HU08</accession>
<dbReference type="SUPFAM" id="SSF63829">
    <property type="entry name" value="Calcium-dependent phosphotriesterase"/>
    <property type="match status" value="1"/>
</dbReference>
<dbReference type="InterPro" id="IPR013658">
    <property type="entry name" value="SGL"/>
</dbReference>
<evidence type="ECO:0000256" key="1">
    <source>
        <dbReference type="ARBA" id="ARBA00008853"/>
    </source>
</evidence>
<dbReference type="EMBL" id="JAMTCP010000011">
    <property type="protein sequence ID" value="MCP2258890.1"/>
    <property type="molecule type" value="Genomic_DNA"/>
</dbReference>
<dbReference type="PANTHER" id="PTHR47572:SF4">
    <property type="entry name" value="LACTONASE DRP35"/>
    <property type="match status" value="1"/>
</dbReference>